<organism evidence="8 9">
    <name type="scientific">Hirschia litorea</name>
    <dbReference type="NCBI Taxonomy" id="1199156"/>
    <lineage>
        <taxon>Bacteria</taxon>
        <taxon>Pseudomonadati</taxon>
        <taxon>Pseudomonadota</taxon>
        <taxon>Alphaproteobacteria</taxon>
        <taxon>Hyphomonadales</taxon>
        <taxon>Hyphomonadaceae</taxon>
        <taxon>Hirschia</taxon>
    </lineage>
</organism>
<evidence type="ECO:0000256" key="3">
    <source>
        <dbReference type="ARBA" id="ARBA00022833"/>
    </source>
</evidence>
<keyword evidence="5" id="KW-0028">Amino-acid biosynthesis</keyword>
<dbReference type="PANTHER" id="PTHR21256">
    <property type="entry name" value="HISTIDINOL DEHYDROGENASE HDH"/>
    <property type="match status" value="1"/>
</dbReference>
<feature type="active site" description="Proton acceptor" evidence="5">
    <location>
        <position position="327"/>
    </location>
</feature>
<dbReference type="InterPro" id="IPR012131">
    <property type="entry name" value="Hstdl_DH"/>
</dbReference>
<feature type="binding site" evidence="5">
    <location>
        <position position="361"/>
    </location>
    <ligand>
        <name>substrate</name>
    </ligand>
</feature>
<dbReference type="Gene3D" id="1.20.5.1300">
    <property type="match status" value="1"/>
</dbReference>
<keyword evidence="2 5" id="KW-0479">Metal-binding</keyword>
<comment type="catalytic activity">
    <reaction evidence="5">
        <text>L-histidinol + 2 NAD(+) + H2O = L-histidine + 2 NADH + 3 H(+)</text>
        <dbReference type="Rhea" id="RHEA:20641"/>
        <dbReference type="ChEBI" id="CHEBI:15377"/>
        <dbReference type="ChEBI" id="CHEBI:15378"/>
        <dbReference type="ChEBI" id="CHEBI:57540"/>
        <dbReference type="ChEBI" id="CHEBI:57595"/>
        <dbReference type="ChEBI" id="CHEBI:57699"/>
        <dbReference type="ChEBI" id="CHEBI:57945"/>
        <dbReference type="EC" id="1.1.1.23"/>
    </reaction>
</comment>
<feature type="binding site" evidence="5">
    <location>
        <position position="131"/>
    </location>
    <ligand>
        <name>NAD(+)</name>
        <dbReference type="ChEBI" id="CHEBI:57540"/>
    </ligand>
</feature>
<dbReference type="Proteomes" id="UP001596492">
    <property type="component" value="Unassembled WGS sequence"/>
</dbReference>
<dbReference type="HAMAP" id="MF_01024">
    <property type="entry name" value="HisD"/>
    <property type="match status" value="1"/>
</dbReference>
<protein>
    <recommendedName>
        <fullName evidence="5">Histidinol dehydrogenase</fullName>
        <shortName evidence="5">HDH</shortName>
        <ecNumber evidence="5">1.1.1.23</ecNumber>
    </recommendedName>
</protein>
<comment type="caution">
    <text evidence="8">The sequence shown here is derived from an EMBL/GenBank/DDBJ whole genome shotgun (WGS) entry which is preliminary data.</text>
</comment>
<dbReference type="PANTHER" id="PTHR21256:SF2">
    <property type="entry name" value="HISTIDINE BIOSYNTHESIS TRIFUNCTIONAL PROTEIN"/>
    <property type="match status" value="1"/>
</dbReference>
<dbReference type="PIRSF" id="PIRSF000099">
    <property type="entry name" value="Histidinol_dh"/>
    <property type="match status" value="1"/>
</dbReference>
<feature type="binding site" evidence="5">
    <location>
        <position position="192"/>
    </location>
    <ligand>
        <name>NAD(+)</name>
        <dbReference type="ChEBI" id="CHEBI:57540"/>
    </ligand>
</feature>
<feature type="binding site" evidence="5">
    <location>
        <position position="238"/>
    </location>
    <ligand>
        <name>substrate</name>
    </ligand>
</feature>
<evidence type="ECO:0000256" key="7">
    <source>
        <dbReference type="RuleBase" id="RU004175"/>
    </source>
</evidence>
<evidence type="ECO:0000256" key="5">
    <source>
        <dbReference type="HAMAP-Rule" id="MF_01024"/>
    </source>
</evidence>
<feature type="binding site" evidence="5">
    <location>
        <position position="420"/>
    </location>
    <ligand>
        <name>substrate</name>
    </ligand>
</feature>
<evidence type="ECO:0000313" key="8">
    <source>
        <dbReference type="EMBL" id="MFC7290389.1"/>
    </source>
</evidence>
<dbReference type="PRINTS" id="PR00083">
    <property type="entry name" value="HOLDHDRGNASE"/>
</dbReference>
<feature type="binding site" evidence="5">
    <location>
        <position position="260"/>
    </location>
    <ligand>
        <name>substrate</name>
    </ligand>
</feature>
<name>A0ABW2IHF1_9PROT</name>
<keyword evidence="5" id="KW-0520">NAD</keyword>
<keyword evidence="5" id="KW-0368">Histidine biosynthesis</keyword>
<evidence type="ECO:0000256" key="1">
    <source>
        <dbReference type="ARBA" id="ARBA00010178"/>
    </source>
</evidence>
<dbReference type="GO" id="GO:0004399">
    <property type="term" value="F:histidinol dehydrogenase activity"/>
    <property type="evidence" value="ECO:0007669"/>
    <property type="project" value="UniProtKB-EC"/>
</dbReference>
<dbReference type="SUPFAM" id="SSF53720">
    <property type="entry name" value="ALDH-like"/>
    <property type="match status" value="1"/>
</dbReference>
<feature type="binding site" evidence="5">
    <location>
        <position position="263"/>
    </location>
    <ligand>
        <name>Zn(2+)</name>
        <dbReference type="ChEBI" id="CHEBI:29105"/>
    </ligand>
</feature>
<feature type="binding site" evidence="5">
    <location>
        <position position="260"/>
    </location>
    <ligand>
        <name>Zn(2+)</name>
        <dbReference type="ChEBI" id="CHEBI:29105"/>
    </ligand>
</feature>
<evidence type="ECO:0000256" key="4">
    <source>
        <dbReference type="ARBA" id="ARBA00023002"/>
    </source>
</evidence>
<evidence type="ECO:0000256" key="6">
    <source>
        <dbReference type="PIRNR" id="PIRNR000099"/>
    </source>
</evidence>
<dbReference type="InterPro" id="IPR001692">
    <property type="entry name" value="Histidinol_DH_CS"/>
</dbReference>
<keyword evidence="4 5" id="KW-0560">Oxidoreductase</keyword>
<feature type="binding site" evidence="5">
    <location>
        <position position="415"/>
    </location>
    <ligand>
        <name>substrate</name>
    </ligand>
</feature>
<dbReference type="PROSITE" id="PS00611">
    <property type="entry name" value="HISOL_DEHYDROGENASE"/>
    <property type="match status" value="1"/>
</dbReference>
<proteinExistence type="inferred from homology"/>
<comment type="pathway">
    <text evidence="5">Amino-acid biosynthesis; L-histidine biosynthesis; L-histidine from 5-phospho-alpha-D-ribose 1-diphosphate: step 9/9.</text>
</comment>
<comment type="function">
    <text evidence="5">Catalyzes the sequential NAD-dependent oxidations of L-histidinol to L-histidinaldehyde and then to L-histidine.</text>
</comment>
<accession>A0ABW2IHF1</accession>
<sequence length="430" mass="45721">MARRFNLIQSPEDFESFKSFMKEPRGGGAMDVSVAQGIVDDVKMRGAKALVEYTAKFDRLKLEEETLTSQEVDLSELAKLCPENVKRAIEFAAKRIETYHAKQIPSDHRFVDDAGADMAWRWGAIDAVGLYVPGGRASYPSSVLMNAIPAKVAGVKRMVMVAPAPDGVLNPAVAYAALTVGISEYYPIGGAQAVAALAYGAGPLLPVDKIVGPGNAFVAAAKRIVFGDVGIDTIAGPSEITVVADKLNDPSWIAADLLSQCEHDPAAQSILITDDEGFASKVETAVKDQLMKLETQETATVSWNNHGGIVIAKMEQAASLVDLIAPEHVEFAVEEPEVLVESVRHAGAIFVGRYAPEALGDYVTGSNHVLPTSGAARFSSGLSALDFMKRTSIQRISVDAFNALAEAAETLAIAEGLPAHAKSVSIRNNN</sequence>
<feature type="active site" description="Proton acceptor" evidence="5">
    <location>
        <position position="328"/>
    </location>
</feature>
<feature type="binding site" evidence="5">
    <location>
        <position position="420"/>
    </location>
    <ligand>
        <name>Zn(2+)</name>
        <dbReference type="ChEBI" id="CHEBI:29105"/>
    </ligand>
</feature>
<feature type="binding site" evidence="5">
    <location>
        <position position="328"/>
    </location>
    <ligand>
        <name>substrate</name>
    </ligand>
</feature>
<feature type="binding site" evidence="5">
    <location>
        <position position="215"/>
    </location>
    <ligand>
        <name>NAD(+)</name>
        <dbReference type="ChEBI" id="CHEBI:57540"/>
    </ligand>
</feature>
<feature type="binding site" evidence="5">
    <location>
        <position position="361"/>
    </location>
    <ligand>
        <name>Zn(2+)</name>
        <dbReference type="ChEBI" id="CHEBI:29105"/>
    </ligand>
</feature>
<keyword evidence="3 5" id="KW-0862">Zinc</keyword>
<evidence type="ECO:0000313" key="9">
    <source>
        <dbReference type="Proteomes" id="UP001596492"/>
    </source>
</evidence>
<gene>
    <name evidence="5 8" type="primary">hisD</name>
    <name evidence="8" type="ORF">ACFQS8_02070</name>
</gene>
<reference evidence="9" key="1">
    <citation type="journal article" date="2019" name="Int. J. Syst. Evol. Microbiol.">
        <title>The Global Catalogue of Microorganisms (GCM) 10K type strain sequencing project: providing services to taxonomists for standard genome sequencing and annotation.</title>
        <authorList>
            <consortium name="The Broad Institute Genomics Platform"/>
            <consortium name="The Broad Institute Genome Sequencing Center for Infectious Disease"/>
            <person name="Wu L."/>
            <person name="Ma J."/>
        </authorList>
    </citation>
    <scope>NUCLEOTIDE SEQUENCE [LARGE SCALE GENOMIC DNA]</scope>
    <source>
        <strain evidence="9">CCUG 51308</strain>
    </source>
</reference>
<dbReference type="Pfam" id="PF00815">
    <property type="entry name" value="Histidinol_dh"/>
    <property type="match status" value="1"/>
</dbReference>
<dbReference type="CDD" id="cd06572">
    <property type="entry name" value="Histidinol_dh"/>
    <property type="match status" value="1"/>
</dbReference>
<dbReference type="RefSeq" id="WP_382165241.1">
    <property type="nucleotide sequence ID" value="NZ_JBHTBR010000002.1"/>
</dbReference>
<dbReference type="NCBIfam" id="TIGR00069">
    <property type="entry name" value="hisD"/>
    <property type="match status" value="1"/>
</dbReference>
<comment type="cofactor">
    <cofactor evidence="5">
        <name>Zn(2+)</name>
        <dbReference type="ChEBI" id="CHEBI:29105"/>
    </cofactor>
    <text evidence="5">Binds 1 zinc ion per subunit.</text>
</comment>
<dbReference type="Gene3D" id="3.40.50.1980">
    <property type="entry name" value="Nitrogenase molybdenum iron protein domain"/>
    <property type="match status" value="2"/>
</dbReference>
<evidence type="ECO:0000256" key="2">
    <source>
        <dbReference type="ARBA" id="ARBA00022723"/>
    </source>
</evidence>
<dbReference type="InterPro" id="IPR022695">
    <property type="entry name" value="Histidinol_DH_monofunct"/>
</dbReference>
<comment type="similarity">
    <text evidence="1 5 6 7">Belongs to the histidinol dehydrogenase family.</text>
</comment>
<dbReference type="EMBL" id="JBHTBR010000002">
    <property type="protein sequence ID" value="MFC7290389.1"/>
    <property type="molecule type" value="Genomic_DNA"/>
</dbReference>
<keyword evidence="9" id="KW-1185">Reference proteome</keyword>
<dbReference type="InterPro" id="IPR016161">
    <property type="entry name" value="Ald_DH/histidinol_DH"/>
</dbReference>
<feature type="binding site" evidence="5">
    <location>
        <position position="263"/>
    </location>
    <ligand>
        <name>substrate</name>
    </ligand>
</feature>
<dbReference type="EC" id="1.1.1.23" evidence="5"/>